<keyword evidence="1" id="KW-0472">Membrane</keyword>
<keyword evidence="2" id="KW-1185">Reference proteome</keyword>
<evidence type="ECO:0000256" key="1">
    <source>
        <dbReference type="SAM" id="Phobius"/>
    </source>
</evidence>
<dbReference type="Proteomes" id="UP000095287">
    <property type="component" value="Unplaced"/>
</dbReference>
<dbReference type="WBParaSite" id="L893_g31414.t1">
    <property type="protein sequence ID" value="L893_g31414.t1"/>
    <property type="gene ID" value="L893_g31414"/>
</dbReference>
<evidence type="ECO:0000313" key="3">
    <source>
        <dbReference type="WBParaSite" id="L893_g31414.t1"/>
    </source>
</evidence>
<keyword evidence="1" id="KW-0812">Transmembrane</keyword>
<proteinExistence type="predicted"/>
<keyword evidence="1" id="KW-1133">Transmembrane helix</keyword>
<organism evidence="2 3">
    <name type="scientific">Steinernema glaseri</name>
    <dbReference type="NCBI Taxonomy" id="37863"/>
    <lineage>
        <taxon>Eukaryota</taxon>
        <taxon>Metazoa</taxon>
        <taxon>Ecdysozoa</taxon>
        <taxon>Nematoda</taxon>
        <taxon>Chromadorea</taxon>
        <taxon>Rhabditida</taxon>
        <taxon>Tylenchina</taxon>
        <taxon>Panagrolaimomorpha</taxon>
        <taxon>Strongyloidoidea</taxon>
        <taxon>Steinernematidae</taxon>
        <taxon>Steinernema</taxon>
    </lineage>
</organism>
<sequence>MHRFVGLLVHLEPKDEDTCLRAEKQNSCCFQETRHRGLWNRMSIYVFALIVMDISCVFSQTSLAAINHHHSLGRLMICPGGHLSMSVRKSLEGHFSVDTLDIRHC</sequence>
<reference evidence="3" key="1">
    <citation type="submission" date="2016-11" db="UniProtKB">
        <authorList>
            <consortium name="WormBaseParasite"/>
        </authorList>
    </citation>
    <scope>IDENTIFICATION</scope>
</reference>
<protein>
    <submittedName>
        <fullName evidence="3">Secreted protein</fullName>
    </submittedName>
</protein>
<evidence type="ECO:0000313" key="2">
    <source>
        <dbReference type="Proteomes" id="UP000095287"/>
    </source>
</evidence>
<name>A0A1I7ZZA9_9BILA</name>
<accession>A0A1I7ZZA9</accession>
<feature type="transmembrane region" description="Helical" evidence="1">
    <location>
        <begin position="44"/>
        <end position="66"/>
    </location>
</feature>
<dbReference type="AlphaFoldDB" id="A0A1I7ZZA9"/>